<dbReference type="EMBL" id="AUXW01000167">
    <property type="protein sequence ID" value="KKE82231.1"/>
    <property type="molecule type" value="Genomic_DNA"/>
</dbReference>
<accession>A0A0F6A8R1</accession>
<sequence length="246" mass="28034">MQDGQYSISYNNQITTSQDDCNNVVESSYIISVKSSENGSLNVSFMQGFDSFLAACICHENNRVGTEISKEDIFDFIIFNDPDYGMYLSQESMPDNRLIMALDRVAAYGEHTSEEVFQLLQTQMIRDISIIALKELDEIKNNAQMTPVVGQNKTRLAKSEQGEAGCKLSILELKKIIGEQPKGDYEALLSDAWEAVHNQKCYQNTGIQYVCYELDKSDSLAYHESVYHSYTLKQHKHIIRRIVRID</sequence>
<evidence type="ECO:0000313" key="2">
    <source>
        <dbReference type="Proteomes" id="UP000033434"/>
    </source>
</evidence>
<organism evidence="1 2">
    <name type="scientific">Pseudoalteromonas luteoviolacea S4054</name>
    <dbReference type="NCBI Taxonomy" id="1129367"/>
    <lineage>
        <taxon>Bacteria</taxon>
        <taxon>Pseudomonadati</taxon>
        <taxon>Pseudomonadota</taxon>
        <taxon>Gammaproteobacteria</taxon>
        <taxon>Alteromonadales</taxon>
        <taxon>Pseudoalteromonadaceae</taxon>
        <taxon>Pseudoalteromonas</taxon>
    </lineage>
</organism>
<proteinExistence type="predicted"/>
<dbReference type="RefSeq" id="WP_046357356.1">
    <property type="nucleotide sequence ID" value="NZ_AUXW01000167.1"/>
</dbReference>
<comment type="caution">
    <text evidence="1">The sequence shown here is derived from an EMBL/GenBank/DDBJ whole genome shotgun (WGS) entry which is preliminary data.</text>
</comment>
<protein>
    <submittedName>
        <fullName evidence="1">Uncharacterized protein</fullName>
    </submittedName>
</protein>
<dbReference type="Proteomes" id="UP000033434">
    <property type="component" value="Unassembled WGS sequence"/>
</dbReference>
<dbReference type="AlphaFoldDB" id="A0A0F6A8R1"/>
<dbReference type="PATRIC" id="fig|1129367.4.peg.3908"/>
<evidence type="ECO:0000313" key="1">
    <source>
        <dbReference type="EMBL" id="KKE82231.1"/>
    </source>
</evidence>
<reference evidence="1 2" key="1">
    <citation type="journal article" date="2015" name="BMC Genomics">
        <title>Genome mining reveals unlocked bioactive potential of marine Gram-negative bacteria.</title>
        <authorList>
            <person name="Machado H."/>
            <person name="Sonnenschein E.C."/>
            <person name="Melchiorsen J."/>
            <person name="Gram L."/>
        </authorList>
    </citation>
    <scope>NUCLEOTIDE SEQUENCE [LARGE SCALE GENOMIC DNA]</scope>
    <source>
        <strain evidence="1 2">S4054</strain>
    </source>
</reference>
<gene>
    <name evidence="1" type="ORF">N479_19225</name>
</gene>
<name>A0A0F6A8R1_9GAMM</name>